<evidence type="ECO:0000313" key="3">
    <source>
        <dbReference type="Proteomes" id="UP001150942"/>
    </source>
</evidence>
<reference evidence="2" key="1">
    <citation type="submission" date="2022-11" db="EMBL/GenBank/DDBJ databases">
        <authorList>
            <person name="Petersen C."/>
        </authorList>
    </citation>
    <scope>NUCLEOTIDE SEQUENCE</scope>
    <source>
        <strain evidence="2">IBT 20477</strain>
    </source>
</reference>
<comment type="caution">
    <text evidence="2">The sequence shown here is derived from an EMBL/GenBank/DDBJ whole genome shotgun (WGS) entry which is preliminary data.</text>
</comment>
<reference evidence="2" key="2">
    <citation type="journal article" date="2023" name="IMA Fungus">
        <title>Comparative genomic study of the Penicillium genus elucidates a diverse pangenome and 15 lateral gene transfer events.</title>
        <authorList>
            <person name="Petersen C."/>
            <person name="Sorensen T."/>
            <person name="Nielsen M.R."/>
            <person name="Sondergaard T.E."/>
            <person name="Sorensen J.L."/>
            <person name="Fitzpatrick D.A."/>
            <person name="Frisvad J.C."/>
            <person name="Nielsen K.L."/>
        </authorList>
    </citation>
    <scope>NUCLEOTIDE SEQUENCE</scope>
    <source>
        <strain evidence="2">IBT 20477</strain>
    </source>
</reference>
<dbReference type="OrthoDB" id="5350472at2759"/>
<dbReference type="AlphaFoldDB" id="A0A9W9MCX2"/>
<name>A0A9W9MCX2_9EURO</name>
<evidence type="ECO:0000313" key="2">
    <source>
        <dbReference type="EMBL" id="KAJ5195667.1"/>
    </source>
</evidence>
<gene>
    <name evidence="2" type="ORF">N7449_006146</name>
</gene>
<protein>
    <submittedName>
        <fullName evidence="2">Uncharacterized protein</fullName>
    </submittedName>
</protein>
<dbReference type="Proteomes" id="UP001150942">
    <property type="component" value="Unassembled WGS sequence"/>
</dbReference>
<feature type="region of interest" description="Disordered" evidence="1">
    <location>
        <begin position="1"/>
        <end position="31"/>
    </location>
</feature>
<accession>A0A9W9MCX2</accession>
<feature type="compositionally biased region" description="Pro residues" evidence="1">
    <location>
        <begin position="11"/>
        <end position="20"/>
    </location>
</feature>
<organism evidence="2 3">
    <name type="scientific">Penicillium cf. viridicatum</name>
    <dbReference type="NCBI Taxonomy" id="2972119"/>
    <lineage>
        <taxon>Eukaryota</taxon>
        <taxon>Fungi</taxon>
        <taxon>Dikarya</taxon>
        <taxon>Ascomycota</taxon>
        <taxon>Pezizomycotina</taxon>
        <taxon>Eurotiomycetes</taxon>
        <taxon>Eurotiomycetidae</taxon>
        <taxon>Eurotiales</taxon>
        <taxon>Aspergillaceae</taxon>
        <taxon>Penicillium</taxon>
    </lineage>
</organism>
<dbReference type="EMBL" id="JAPQKQ010000005">
    <property type="protein sequence ID" value="KAJ5195667.1"/>
    <property type="molecule type" value="Genomic_DNA"/>
</dbReference>
<proteinExistence type="predicted"/>
<sequence length="145" mass="16062">MPLIQATPLMFPLPPTPPKSTLPARSPAKSTTKFPLAPPFIVPLGWTTRPGSPSFEYEWDGVYSAGQNIARGYGLALGRPILEDDDASTMIFQPSDKLYIWDVLYHDVYEIGSQDISEVARVLSQEGGYKKLQKRLLDPVEDIAV</sequence>
<evidence type="ECO:0000256" key="1">
    <source>
        <dbReference type="SAM" id="MobiDB-lite"/>
    </source>
</evidence>
<keyword evidence="3" id="KW-1185">Reference proteome</keyword>